<evidence type="ECO:0000313" key="4">
    <source>
        <dbReference type="Proteomes" id="UP000324022"/>
    </source>
</evidence>
<feature type="domain" description="HTH CENPB-type" evidence="2">
    <location>
        <begin position="69"/>
        <end position="142"/>
    </location>
</feature>
<dbReference type="OrthoDB" id="3265672at2759"/>
<dbReference type="Proteomes" id="UP000324022">
    <property type="component" value="Unassembled WGS sequence"/>
</dbReference>
<dbReference type="InterPro" id="IPR006600">
    <property type="entry name" value="HTH_CenpB_DNA-bd_dom"/>
</dbReference>
<gene>
    <name evidence="3" type="ORF">UTRI_01445</name>
</gene>
<accession>A0A5C3DZN4</accession>
<proteinExistence type="predicted"/>
<reference evidence="3 4" key="1">
    <citation type="submission" date="2018-03" db="EMBL/GenBank/DDBJ databases">
        <authorList>
            <person name="Guldener U."/>
        </authorList>
    </citation>
    <scope>NUCLEOTIDE SEQUENCE [LARGE SCALE GENOMIC DNA]</scope>
    <source>
        <strain evidence="3 4">NBRC100155</strain>
    </source>
</reference>
<keyword evidence="4" id="KW-1185">Reference proteome</keyword>
<dbReference type="Pfam" id="PF03221">
    <property type="entry name" value="HTH_Tnp_Tc5"/>
    <property type="match status" value="1"/>
</dbReference>
<dbReference type="GO" id="GO:0003677">
    <property type="term" value="F:DNA binding"/>
    <property type="evidence" value="ECO:0007669"/>
    <property type="project" value="UniProtKB-KW"/>
</dbReference>
<dbReference type="PROSITE" id="PS51253">
    <property type="entry name" value="HTH_CENPB"/>
    <property type="match status" value="1"/>
</dbReference>
<protein>
    <submittedName>
        <fullName evidence="3">Related to transposase</fullName>
    </submittedName>
</protein>
<name>A0A5C3DZN4_9BASI</name>
<sequence>MPRPSSSYLSIASCADRAADCNAQEARLQQAAAELGNETHLSLCRAAAANNVPEATLRHRLLGRQTKQASHANQQALTPAAETALLEHIQRCACSGFPLMPALIRDYANTILRGILGCSQAPDVGTSWLQGFLRRHPSIRSQWSRCLNNARLTGATKDNIWQFYNQLTLIMCNYAVPSTNIFNMDETGFMFGVGSSEQVLVPAGNQAARF</sequence>
<evidence type="ECO:0000256" key="1">
    <source>
        <dbReference type="ARBA" id="ARBA00023125"/>
    </source>
</evidence>
<evidence type="ECO:0000313" key="3">
    <source>
        <dbReference type="EMBL" id="SPO22767.1"/>
    </source>
</evidence>
<dbReference type="EMBL" id="OOIN01000004">
    <property type="protein sequence ID" value="SPO22767.1"/>
    <property type="molecule type" value="Genomic_DNA"/>
</dbReference>
<organism evidence="3 4">
    <name type="scientific">Ustilago trichophora</name>
    <dbReference type="NCBI Taxonomy" id="86804"/>
    <lineage>
        <taxon>Eukaryota</taxon>
        <taxon>Fungi</taxon>
        <taxon>Dikarya</taxon>
        <taxon>Basidiomycota</taxon>
        <taxon>Ustilaginomycotina</taxon>
        <taxon>Ustilaginomycetes</taxon>
        <taxon>Ustilaginales</taxon>
        <taxon>Ustilaginaceae</taxon>
        <taxon>Ustilago</taxon>
    </lineage>
</organism>
<keyword evidence="1" id="KW-0238">DNA-binding</keyword>
<dbReference type="AlphaFoldDB" id="A0A5C3DZN4"/>
<evidence type="ECO:0000259" key="2">
    <source>
        <dbReference type="PROSITE" id="PS51253"/>
    </source>
</evidence>